<proteinExistence type="predicted"/>
<organism evidence="2">
    <name type="scientific">Timspurckia oligopyrenoides</name>
    <dbReference type="NCBI Taxonomy" id="708627"/>
    <lineage>
        <taxon>Eukaryota</taxon>
        <taxon>Rhodophyta</taxon>
        <taxon>Bangiophyceae</taxon>
        <taxon>Porphyridiales</taxon>
        <taxon>Porphyridiaceae</taxon>
        <taxon>Timspurckia</taxon>
    </lineage>
</organism>
<sequence length="133" mass="14151">MDANRAVKLARESLKKNKSADVAVQKLVYAAHMSGAKNTVTVMLILLNPASAFGASDGGESSLRSVVGLRSPKTELSIPSTPQRSISNALNSSDNWSDTSSQVSTQSTQSKRRTKPALFSGMMMSSSSRSWQG</sequence>
<gene>
    <name evidence="2" type="ORF">TOLI1172_LOCUS6798</name>
</gene>
<feature type="compositionally biased region" description="Polar residues" evidence="1">
    <location>
        <begin position="77"/>
        <end position="96"/>
    </location>
</feature>
<protein>
    <submittedName>
        <fullName evidence="2">Uncharacterized protein</fullName>
    </submittedName>
</protein>
<feature type="region of interest" description="Disordered" evidence="1">
    <location>
        <begin position="53"/>
        <end position="133"/>
    </location>
</feature>
<evidence type="ECO:0000313" key="2">
    <source>
        <dbReference type="EMBL" id="CAD8822402.1"/>
    </source>
</evidence>
<dbReference type="EMBL" id="HBFP01009476">
    <property type="protein sequence ID" value="CAD8822402.1"/>
    <property type="molecule type" value="Transcribed_RNA"/>
</dbReference>
<reference evidence="2" key="1">
    <citation type="submission" date="2021-01" db="EMBL/GenBank/DDBJ databases">
        <authorList>
            <person name="Corre E."/>
            <person name="Pelletier E."/>
            <person name="Niang G."/>
            <person name="Scheremetjew M."/>
            <person name="Finn R."/>
            <person name="Kale V."/>
            <person name="Holt S."/>
            <person name="Cochrane G."/>
            <person name="Meng A."/>
            <person name="Brown T."/>
            <person name="Cohen L."/>
        </authorList>
    </citation>
    <scope>NUCLEOTIDE SEQUENCE</scope>
    <source>
        <strain evidence="2">CCMP3278</strain>
    </source>
</reference>
<feature type="compositionally biased region" description="Low complexity" evidence="1">
    <location>
        <begin position="120"/>
        <end position="133"/>
    </location>
</feature>
<dbReference type="AlphaFoldDB" id="A0A7S0ZHX8"/>
<feature type="compositionally biased region" description="Low complexity" evidence="1">
    <location>
        <begin position="97"/>
        <end position="109"/>
    </location>
</feature>
<evidence type="ECO:0000256" key="1">
    <source>
        <dbReference type="SAM" id="MobiDB-lite"/>
    </source>
</evidence>
<accession>A0A7S0ZHX8</accession>
<name>A0A7S0ZHX8_9RHOD</name>